<dbReference type="Pfam" id="PF02493">
    <property type="entry name" value="MORN"/>
    <property type="match status" value="9"/>
</dbReference>
<keyword evidence="7" id="KW-0206">Cytoskeleton</keyword>
<dbReference type="GO" id="GO:0005930">
    <property type="term" value="C:axoneme"/>
    <property type="evidence" value="ECO:0007669"/>
    <property type="project" value="UniProtKB-SubCell"/>
</dbReference>
<evidence type="ECO:0000256" key="3">
    <source>
        <dbReference type="ARBA" id="ARBA00022490"/>
    </source>
</evidence>
<name>A0AAJ7RN78_CEPCN</name>
<evidence type="ECO:0000256" key="6">
    <source>
        <dbReference type="ARBA" id="ARBA00023069"/>
    </source>
</evidence>
<evidence type="ECO:0000256" key="8">
    <source>
        <dbReference type="ARBA" id="ARBA00023273"/>
    </source>
</evidence>
<dbReference type="RefSeq" id="XP_024943993.1">
    <property type="nucleotide sequence ID" value="XM_025088225.1"/>
</dbReference>
<evidence type="ECO:0000313" key="10">
    <source>
        <dbReference type="RefSeq" id="XP_024943993.1"/>
    </source>
</evidence>
<evidence type="ECO:0000256" key="7">
    <source>
        <dbReference type="ARBA" id="ARBA00023212"/>
    </source>
</evidence>
<keyword evidence="5" id="KW-0282">Flagellum</keyword>
<dbReference type="InterPro" id="IPR003409">
    <property type="entry name" value="MORN"/>
</dbReference>
<protein>
    <submittedName>
        <fullName evidence="10">Uncharacterized protein LOC107270912 isoform X8</fullName>
    </submittedName>
</protein>
<keyword evidence="9" id="KW-1185">Reference proteome</keyword>
<dbReference type="PANTHER" id="PTHR46613:SF1">
    <property type="entry name" value="RADIAL SPOKE HEAD 10 HOMOLOG B-RELATED"/>
    <property type="match status" value="1"/>
</dbReference>
<organism evidence="9 10">
    <name type="scientific">Cephus cinctus</name>
    <name type="common">Wheat stem sawfly</name>
    <dbReference type="NCBI Taxonomy" id="211228"/>
    <lineage>
        <taxon>Eukaryota</taxon>
        <taxon>Metazoa</taxon>
        <taxon>Ecdysozoa</taxon>
        <taxon>Arthropoda</taxon>
        <taxon>Hexapoda</taxon>
        <taxon>Insecta</taxon>
        <taxon>Pterygota</taxon>
        <taxon>Neoptera</taxon>
        <taxon>Endopterygota</taxon>
        <taxon>Hymenoptera</taxon>
        <taxon>Cephoidea</taxon>
        <taxon>Cephidae</taxon>
        <taxon>Cephus</taxon>
    </lineage>
</organism>
<dbReference type="Proteomes" id="UP000694920">
    <property type="component" value="Unplaced"/>
</dbReference>
<keyword evidence="4" id="KW-0677">Repeat</keyword>
<dbReference type="SUPFAM" id="SSF82185">
    <property type="entry name" value="Histone H3 K4-specific methyltransferase SET7/9 N-terminal domain"/>
    <property type="match status" value="3"/>
</dbReference>
<dbReference type="Gene3D" id="2.20.110.10">
    <property type="entry name" value="Histone H3 K4-specific methyltransferase SET7/9 N-terminal domain"/>
    <property type="match status" value="3"/>
</dbReference>
<reference evidence="10" key="1">
    <citation type="submission" date="2025-08" db="UniProtKB">
        <authorList>
            <consortium name="RefSeq"/>
        </authorList>
    </citation>
    <scope>IDENTIFICATION</scope>
</reference>
<dbReference type="SMART" id="SM00698">
    <property type="entry name" value="MORN"/>
    <property type="match status" value="9"/>
</dbReference>
<gene>
    <name evidence="10" type="primary">LOC107270912</name>
</gene>
<dbReference type="AlphaFoldDB" id="A0AAJ7RN78"/>
<dbReference type="GO" id="GO:0031514">
    <property type="term" value="C:motile cilium"/>
    <property type="evidence" value="ECO:0007669"/>
    <property type="project" value="UniProtKB-SubCell"/>
</dbReference>
<dbReference type="PANTHER" id="PTHR46613">
    <property type="entry name" value="RADIAL SPOKE HEAD 10 HOMOLOG B-RELATED"/>
    <property type="match status" value="1"/>
</dbReference>
<evidence type="ECO:0000256" key="2">
    <source>
        <dbReference type="ARBA" id="ARBA00004430"/>
    </source>
</evidence>
<sequence>MKKFKDSLLSIDEESDKEDNEHFDDDFMDNESVYTEILAETRRAYKTQDEFTYTIFDQICKYFTKDWSSTARKTVIPRNPFVSTQKFGNSRQRLSNNSSNQLYETAEKPPWALILPDESVDICFRNKNRYRGRLSRKMMEGNGVYQWQHGTGYKGTFEENNIRGKGYLEWKNDAWYEGEFYNGYRHGRGTMVYRDYHILYIGQWYMGQKHENGYCRYGEDNSYEGEWNMGRKHGVGLRIYPSGAKYIGLWKNDCRDGLGTMTWPNGDIYRGEWKAGAMHGHGQYTWNGFFNKTLSWPQEASYIGHWIDGKRDGKGLLQLNSVGGARFSGEWKNDLKDGDGIIIGNNGELTEGNPLFENNILVGSIPESQTYLLNEENVETAQNFEDKELNVTEFEPLPKIYRTPRTTTAMKPEQWPSIWFHLYQLLDPTGMESRSDTSIISGKCYDCNNTSCTCLRTSSSTKVSLYQLYQDVGEPHTAQDLLCVTCIMKGLPDPKPYPLWSSLSDDLTPEQFLDGFNAITIGERISYIPKKQPFNKPTMITNQPKEATDKLSNTLYAFRKLGAKKMTQILADVCPAIKDKDTGMIINMEYKITFLEFYEIIIQAAMAVLREKKKAAERAAAAAIAAEMRLQEPEEAVHSFVQIYSSKRVKTKKKS</sequence>
<keyword evidence="8" id="KW-0966">Cell projection</keyword>
<dbReference type="GeneID" id="107270912"/>
<evidence type="ECO:0000256" key="1">
    <source>
        <dbReference type="ARBA" id="ARBA00004230"/>
    </source>
</evidence>
<evidence type="ECO:0000313" key="9">
    <source>
        <dbReference type="Proteomes" id="UP000694920"/>
    </source>
</evidence>
<evidence type="ECO:0000256" key="4">
    <source>
        <dbReference type="ARBA" id="ARBA00022737"/>
    </source>
</evidence>
<keyword evidence="6" id="KW-0969">Cilium</keyword>
<accession>A0AAJ7RN78</accession>
<comment type="subcellular location">
    <subcellularLocation>
        <location evidence="1">Cell projection</location>
        <location evidence="1">Cilium</location>
        <location evidence="1">Flagellum</location>
    </subcellularLocation>
    <subcellularLocation>
        <location evidence="2">Cytoplasm</location>
        <location evidence="2">Cytoskeleton</location>
        <location evidence="2">Cilium axoneme</location>
    </subcellularLocation>
</comment>
<proteinExistence type="predicted"/>
<evidence type="ECO:0000256" key="5">
    <source>
        <dbReference type="ARBA" id="ARBA00022846"/>
    </source>
</evidence>
<keyword evidence="3" id="KW-0963">Cytoplasm</keyword>